<proteinExistence type="predicted"/>
<dbReference type="Proteomes" id="UP000076510">
    <property type="component" value="Unassembled WGS sequence"/>
</dbReference>
<sequence>MLEEIIKLREQGVSFRKIAKELDMTVGKVQYQWVKYQKTLTVGQPDTGLDQSSGPAKRVGRVRATKQRPALKAHPPVELILTFSSFTRIYCYWDIPDTWLQRTREQLSLHGEGRPFILRLYDVTSIAFDGHNHHSHMDTYVPAKENGWFVSGLKENRSYCMDIGWKLEDGTFLAFTRSNVIHAPRTEETQEQHRLQDLHDFEAGRIHTPNWVEHVSTYSYYVKEVKS</sequence>
<accession>A0A0J5WDH0</accession>
<protein>
    <submittedName>
        <fullName evidence="1">Uncharacterized protein</fullName>
    </submittedName>
</protein>
<gene>
    <name evidence="1" type="ORF">AV649_06375</name>
</gene>
<dbReference type="InterPro" id="IPR032585">
    <property type="entry name" value="DUF4912"/>
</dbReference>
<dbReference type="RefSeq" id="WP_048006095.1">
    <property type="nucleotide sequence ID" value="NZ_CP047095.1"/>
</dbReference>
<dbReference type="AlphaFoldDB" id="A0A0J5WDH0"/>
<dbReference type="Pfam" id="PF16258">
    <property type="entry name" value="DUF4912"/>
    <property type="match status" value="1"/>
</dbReference>
<dbReference type="EMBL" id="LQQY01000034">
    <property type="protein sequence ID" value="KZE45789.1"/>
    <property type="molecule type" value="Genomic_DNA"/>
</dbReference>
<name>A0A0J5WDH0_9BACI</name>
<organism evidence="1 2">
    <name type="scientific">Rossellomorea marisflavi</name>
    <dbReference type="NCBI Taxonomy" id="189381"/>
    <lineage>
        <taxon>Bacteria</taxon>
        <taxon>Bacillati</taxon>
        <taxon>Bacillota</taxon>
        <taxon>Bacilli</taxon>
        <taxon>Bacillales</taxon>
        <taxon>Bacillaceae</taxon>
        <taxon>Rossellomorea</taxon>
    </lineage>
</organism>
<dbReference type="OrthoDB" id="9812700at2"/>
<evidence type="ECO:0000313" key="2">
    <source>
        <dbReference type="Proteomes" id="UP000076510"/>
    </source>
</evidence>
<dbReference type="PATRIC" id="fig|189381.10.peg.3089"/>
<evidence type="ECO:0000313" key="1">
    <source>
        <dbReference type="EMBL" id="KZE45789.1"/>
    </source>
</evidence>
<comment type="caution">
    <text evidence="1">The sequence shown here is derived from an EMBL/GenBank/DDBJ whole genome shotgun (WGS) entry which is preliminary data.</text>
</comment>
<reference evidence="2" key="1">
    <citation type="submission" date="2016-01" db="EMBL/GenBank/DDBJ databases">
        <title>Whole genome sequencing of Bhargavaea cecembensis T14.</title>
        <authorList>
            <person name="Hong K.W."/>
        </authorList>
    </citation>
    <scope>NUCLEOTIDE SEQUENCE [LARGE SCALE GENOMIC DNA]</scope>
    <source>
        <strain evidence="2">M19</strain>
    </source>
</reference>